<evidence type="ECO:0000259" key="1">
    <source>
        <dbReference type="Pfam" id="PF07905"/>
    </source>
</evidence>
<proteinExistence type="predicted"/>
<evidence type="ECO:0000313" key="4">
    <source>
        <dbReference type="Proteomes" id="UP001160130"/>
    </source>
</evidence>
<protein>
    <submittedName>
        <fullName evidence="3">Purine catabolism regulator</fullName>
    </submittedName>
</protein>
<name>A0ABT6L861_9MYCO</name>
<organism evidence="3 4">
    <name type="scientific">Mycolicibacterium frederiksbergense</name>
    <dbReference type="NCBI Taxonomy" id="117567"/>
    <lineage>
        <taxon>Bacteria</taxon>
        <taxon>Bacillati</taxon>
        <taxon>Actinomycetota</taxon>
        <taxon>Actinomycetes</taxon>
        <taxon>Mycobacteriales</taxon>
        <taxon>Mycobacteriaceae</taxon>
        <taxon>Mycolicibacterium</taxon>
    </lineage>
</organism>
<sequence length="502" mass="54706">MSITVRELLDMPHLQLRLHSGKTGLDRQVSWTHTSDLPEPWQWVSTRELLMTNGMSFPASAADQERLVEELDRVGASGLAIGEQMYCPRLTQRFTAASERLGLPVLWIRYPMPFVAISRAVAEATLLEQSQRLIRTERIYDTLRRTAAGDLTRSRIADALTKELGCPVFVCDRLTGQAYHPEGPHPSADVAEAVRDAAQGTLAAGARSIRSTGGVELLVGEVPTHEDAVLAATPAGNAGLDGVLMQHAATVIALELSQTHLALAHSRRTGAELTAQLVDGRAEARGARRQLMGAGLDPAHSIFVAATCDEPQRLRDLHVALWRHRIPHLTMVRSDVAHAVIPLSDEAVDVVENSLGASARIGLSLAMKTVGRSAEAAKEAVWALGTAQRTGDALVRYGDAMVWTGVGGVEDAQALVQRWLGPLLDHDAQNRTDLVDTLESFLAHQRSWQRTSTAMNVHRQTVLYRVRKIEELTGTQLSETSDIVQLWIALRARDLLGGGRKS</sequence>
<evidence type="ECO:0000259" key="2">
    <source>
        <dbReference type="Pfam" id="PF13556"/>
    </source>
</evidence>
<dbReference type="PANTHER" id="PTHR33744">
    <property type="entry name" value="CARBOHYDRATE DIACID REGULATOR"/>
    <property type="match status" value="1"/>
</dbReference>
<reference evidence="3 4" key="1">
    <citation type="submission" date="2023-04" db="EMBL/GenBank/DDBJ databases">
        <title>Forest soil microbial communities from Buena Vista Peninsula, Colon Province, Panama.</title>
        <authorList>
            <person name="Bouskill N."/>
        </authorList>
    </citation>
    <scope>NUCLEOTIDE SEQUENCE [LARGE SCALE GENOMIC DNA]</scope>
    <source>
        <strain evidence="3 4">AC80</strain>
    </source>
</reference>
<dbReference type="InterPro" id="IPR025736">
    <property type="entry name" value="PucR_C-HTH_dom"/>
</dbReference>
<dbReference type="Proteomes" id="UP001160130">
    <property type="component" value="Unassembled WGS sequence"/>
</dbReference>
<dbReference type="Pfam" id="PF07905">
    <property type="entry name" value="PucR"/>
    <property type="match status" value="1"/>
</dbReference>
<feature type="domain" description="PucR C-terminal helix-turn-helix" evidence="2">
    <location>
        <begin position="434"/>
        <end position="492"/>
    </location>
</feature>
<dbReference type="Pfam" id="PF13556">
    <property type="entry name" value="HTH_30"/>
    <property type="match status" value="1"/>
</dbReference>
<evidence type="ECO:0000313" key="3">
    <source>
        <dbReference type="EMBL" id="MDH6198422.1"/>
    </source>
</evidence>
<gene>
    <name evidence="3" type="ORF">M2272_005081</name>
</gene>
<dbReference type="EMBL" id="JARXVE010000010">
    <property type="protein sequence ID" value="MDH6198422.1"/>
    <property type="molecule type" value="Genomic_DNA"/>
</dbReference>
<dbReference type="Gene3D" id="1.10.10.2840">
    <property type="entry name" value="PucR C-terminal helix-turn-helix domain"/>
    <property type="match status" value="1"/>
</dbReference>
<accession>A0ABT6L861</accession>
<dbReference type="InterPro" id="IPR042070">
    <property type="entry name" value="PucR_C-HTH_sf"/>
</dbReference>
<keyword evidence="4" id="KW-1185">Reference proteome</keyword>
<comment type="caution">
    <text evidence="3">The sequence shown here is derived from an EMBL/GenBank/DDBJ whole genome shotgun (WGS) entry which is preliminary data.</text>
</comment>
<dbReference type="RefSeq" id="WP_280834994.1">
    <property type="nucleotide sequence ID" value="NZ_JARXVE010000010.1"/>
</dbReference>
<feature type="domain" description="Purine catabolism PurC-like" evidence="1">
    <location>
        <begin position="7"/>
        <end position="123"/>
    </location>
</feature>
<dbReference type="InterPro" id="IPR012914">
    <property type="entry name" value="PucR_dom"/>
</dbReference>
<dbReference type="PANTHER" id="PTHR33744:SF1">
    <property type="entry name" value="DNA-BINDING TRANSCRIPTIONAL ACTIVATOR ADER"/>
    <property type="match status" value="1"/>
</dbReference>
<dbReference type="InterPro" id="IPR051448">
    <property type="entry name" value="CdaR-like_regulators"/>
</dbReference>